<dbReference type="EMBL" id="CAJPIN010006670">
    <property type="protein sequence ID" value="CAG2058129.1"/>
    <property type="molecule type" value="Genomic_DNA"/>
</dbReference>
<feature type="region of interest" description="Disordered" evidence="1">
    <location>
        <begin position="38"/>
        <end position="58"/>
    </location>
</feature>
<comment type="caution">
    <text evidence="3">The sequence shown here is derived from an EMBL/GenBank/DDBJ whole genome shotgun (WGS) entry which is preliminary data.</text>
</comment>
<evidence type="ECO:0000256" key="1">
    <source>
        <dbReference type="SAM" id="MobiDB-lite"/>
    </source>
</evidence>
<gene>
    <name evidence="3" type="ORF">TPAB3V08_LOCUS5103</name>
</gene>
<feature type="signal peptide" evidence="2">
    <location>
        <begin position="1"/>
        <end position="15"/>
    </location>
</feature>
<keyword evidence="2" id="KW-0732">Signal</keyword>
<feature type="chain" id="PRO_5045036520" evidence="2">
    <location>
        <begin position="16"/>
        <end position="215"/>
    </location>
</feature>
<evidence type="ECO:0000256" key="2">
    <source>
        <dbReference type="SAM" id="SignalP"/>
    </source>
</evidence>
<organism evidence="3 4">
    <name type="scientific">Timema podura</name>
    <name type="common">Walking stick</name>
    <dbReference type="NCBI Taxonomy" id="61482"/>
    <lineage>
        <taxon>Eukaryota</taxon>
        <taxon>Metazoa</taxon>
        <taxon>Ecdysozoa</taxon>
        <taxon>Arthropoda</taxon>
        <taxon>Hexapoda</taxon>
        <taxon>Insecta</taxon>
        <taxon>Pterygota</taxon>
        <taxon>Neoptera</taxon>
        <taxon>Polyneoptera</taxon>
        <taxon>Phasmatodea</taxon>
        <taxon>Timematodea</taxon>
        <taxon>Timematoidea</taxon>
        <taxon>Timematidae</taxon>
        <taxon>Timema</taxon>
    </lineage>
</organism>
<accession>A0ABN7NQL5</accession>
<sequence>MACFLSMKLPVLVTGVGPAQQNRAVTAGGRSGTLARVTTGRGGSSWMLGRADSDTKGGMSGIVGDPPLQGRLTLSRDTEGSASLGGARISQFLKPIENIYLQQMTERESVLWMFPIAAPSACSRTHPRMPTSAVSGPLVSTHLKNNLFSKQDWSTGEHVAMTKLCVYPAGNAAVVAQTNVASSRPAKSSPVELKWGQWRCALMQPSLGLLETQRR</sequence>
<evidence type="ECO:0000313" key="3">
    <source>
        <dbReference type="EMBL" id="CAG2058129.1"/>
    </source>
</evidence>
<keyword evidence="4" id="KW-1185">Reference proteome</keyword>
<dbReference type="Proteomes" id="UP001153148">
    <property type="component" value="Unassembled WGS sequence"/>
</dbReference>
<reference evidence="3" key="1">
    <citation type="submission" date="2021-03" db="EMBL/GenBank/DDBJ databases">
        <authorList>
            <person name="Tran Van P."/>
        </authorList>
    </citation>
    <scope>NUCLEOTIDE SEQUENCE</scope>
</reference>
<proteinExistence type="predicted"/>
<name>A0ABN7NQL5_TIMPD</name>
<protein>
    <submittedName>
        <fullName evidence="3">Uncharacterized protein</fullName>
    </submittedName>
</protein>
<evidence type="ECO:0000313" key="4">
    <source>
        <dbReference type="Proteomes" id="UP001153148"/>
    </source>
</evidence>